<proteinExistence type="predicted"/>
<reference evidence="2" key="1">
    <citation type="submission" date="2016-10" db="EMBL/GenBank/DDBJ databases">
        <authorList>
            <person name="Varghese N."/>
            <person name="Submissions S."/>
        </authorList>
    </citation>
    <scope>NUCLEOTIDE SEQUENCE [LARGE SCALE GENOMIC DNA]</scope>
    <source>
        <strain evidence="2">DSM 20632</strain>
    </source>
</reference>
<evidence type="ECO:0000313" key="2">
    <source>
        <dbReference type="Proteomes" id="UP000199350"/>
    </source>
</evidence>
<organism evidence="1 2">
    <name type="scientific">Corynebacterium mycetoides</name>
    <dbReference type="NCBI Taxonomy" id="38302"/>
    <lineage>
        <taxon>Bacteria</taxon>
        <taxon>Bacillati</taxon>
        <taxon>Actinomycetota</taxon>
        <taxon>Actinomycetes</taxon>
        <taxon>Mycobacteriales</taxon>
        <taxon>Corynebacteriaceae</taxon>
        <taxon>Corynebacterium</taxon>
    </lineage>
</organism>
<dbReference type="RefSeq" id="WP_092150533.1">
    <property type="nucleotide sequence ID" value="NZ_LT629700.1"/>
</dbReference>
<keyword evidence="2" id="KW-1185">Reference proteome</keyword>
<dbReference type="OrthoDB" id="4426774at2"/>
<gene>
    <name evidence="1" type="ORF">SAMN04488535_1409</name>
</gene>
<name>A0A1G9PD33_9CORY</name>
<sequence length="190" mass="20581">MSFDHPDMSAFLPADLPDDWAQAQIDNINAATLTFSTAKETLVSQFGSVDAVMRFSSALVAGFEYSPSRNAVRVNGDVMLLPEPAVARRRVDASECTLFADGHRPHWIPALRAANGPEADWIPVTAIAVTDQCVTFRAPNGTFDAYNHDPERLASAVEYHPRWRILRGPCTGGASSAFSMSTKPVTPCTA</sequence>
<evidence type="ECO:0000313" key="1">
    <source>
        <dbReference type="EMBL" id="SDL96716.1"/>
    </source>
</evidence>
<dbReference type="STRING" id="38302.SAMN04488535_1409"/>
<dbReference type="EMBL" id="LT629700">
    <property type="protein sequence ID" value="SDL96716.1"/>
    <property type="molecule type" value="Genomic_DNA"/>
</dbReference>
<accession>A0A1G9PD33</accession>
<dbReference type="AlphaFoldDB" id="A0A1G9PD33"/>
<protein>
    <submittedName>
        <fullName evidence="1">Uncharacterized protein</fullName>
    </submittedName>
</protein>
<dbReference type="Proteomes" id="UP000199350">
    <property type="component" value="Chromosome I"/>
</dbReference>